<feature type="compositionally biased region" description="Basic and acidic residues" evidence="4">
    <location>
        <begin position="774"/>
        <end position="791"/>
    </location>
</feature>
<evidence type="ECO:0000256" key="4">
    <source>
        <dbReference type="SAM" id="MobiDB-lite"/>
    </source>
</evidence>
<dbReference type="Gene3D" id="1.25.40.10">
    <property type="entry name" value="Tetratricopeptide repeat domain"/>
    <property type="match status" value="1"/>
</dbReference>
<dbReference type="PANTHER" id="PTHR14017">
    <property type="entry name" value="LYSINE-SPECIFIC DEMETHYLASE"/>
    <property type="match status" value="1"/>
</dbReference>
<feature type="repeat" description="TPR" evidence="3">
    <location>
        <begin position="142"/>
        <end position="175"/>
    </location>
</feature>
<feature type="region of interest" description="Disordered" evidence="4">
    <location>
        <begin position="1"/>
        <end position="58"/>
    </location>
</feature>
<keyword evidence="3" id="KW-0802">TPR repeat</keyword>
<dbReference type="InterPro" id="IPR011990">
    <property type="entry name" value="TPR-like_helical_dom_sf"/>
</dbReference>
<organism evidence="6 7">
    <name type="scientific">Marasmius crinis-equi</name>
    <dbReference type="NCBI Taxonomy" id="585013"/>
    <lineage>
        <taxon>Eukaryota</taxon>
        <taxon>Fungi</taxon>
        <taxon>Dikarya</taxon>
        <taxon>Basidiomycota</taxon>
        <taxon>Agaricomycotina</taxon>
        <taxon>Agaricomycetes</taxon>
        <taxon>Agaricomycetidae</taxon>
        <taxon>Agaricales</taxon>
        <taxon>Marasmiineae</taxon>
        <taxon>Marasmiaceae</taxon>
        <taxon>Marasmius</taxon>
    </lineage>
</organism>
<evidence type="ECO:0000313" key="7">
    <source>
        <dbReference type="Proteomes" id="UP001465976"/>
    </source>
</evidence>
<feature type="compositionally biased region" description="Polar residues" evidence="4">
    <location>
        <begin position="1203"/>
        <end position="1212"/>
    </location>
</feature>
<keyword evidence="7" id="KW-1185">Reference proteome</keyword>
<comment type="subcellular location">
    <subcellularLocation>
        <location evidence="1">Nucleus</location>
    </subcellularLocation>
</comment>
<dbReference type="Pfam" id="PF13181">
    <property type="entry name" value="TPR_8"/>
    <property type="match status" value="1"/>
</dbReference>
<feature type="repeat" description="TPR" evidence="3">
    <location>
        <begin position="352"/>
        <end position="385"/>
    </location>
</feature>
<feature type="compositionally biased region" description="Low complexity" evidence="4">
    <location>
        <begin position="466"/>
        <end position="475"/>
    </location>
</feature>
<keyword evidence="2" id="KW-0539">Nucleus</keyword>
<dbReference type="EMBL" id="JBAHYK010000159">
    <property type="protein sequence ID" value="KAL0577396.1"/>
    <property type="molecule type" value="Genomic_DNA"/>
</dbReference>
<protein>
    <submittedName>
        <fullName evidence="6">Glucose repression mediator protein</fullName>
    </submittedName>
</protein>
<feature type="compositionally biased region" description="Low complexity" evidence="4">
    <location>
        <begin position="1032"/>
        <end position="1050"/>
    </location>
</feature>
<reference evidence="6 7" key="1">
    <citation type="submission" date="2024-02" db="EMBL/GenBank/DDBJ databases">
        <title>A draft genome for the cacao thread blight pathogen Marasmius crinis-equi.</title>
        <authorList>
            <person name="Cohen S.P."/>
            <person name="Baruah I.K."/>
            <person name="Amoako-Attah I."/>
            <person name="Bukari Y."/>
            <person name="Meinhardt L.W."/>
            <person name="Bailey B.A."/>
        </authorList>
    </citation>
    <scope>NUCLEOTIDE SEQUENCE [LARGE SCALE GENOMIC DNA]</scope>
    <source>
        <strain evidence="6 7">GH-76</strain>
    </source>
</reference>
<sequence length="1277" mass="139546">MSLRHLPRQPDRDIRMHDPPPPHTSSMIPQPAPAATPIVSPTVAPSAPNGVAPPPQTSMIQKLNTANEQTWLLIGRVAEQMGDLEHALSAYENALRHNPMSLSGLTQVAGIARIKENYPKASFFSTAIEFFQRVLSLQEENGEVWSALGHCYLMQDDLQKAYSAYQQALYLLPNPREDPKLWYGIGILYDRYGSLDHAEEAFSSVLRMDKDFDKANEILFRLGIIYKQQGKYEDSLGCFDRILRNPPSPLANADIWFQIGHHDRAKHAYERVVADNPGHAKVLQQLGWLYHQDGSSFQNQDLAIQYLTKSLEADSSDAQSWYLLGRAYMAGQKYNKAYEAYQQAVYRDGRNPTFWCSIGVLYFQINQFRDALDAYSRAIRINPYISEVWFDLGSLYESCNNQISDAIDAYARASELDPGNTVISGRLQLLKQAQATGGQLPAAPGPQDVHPTAYASAVVPPPGLSGPPLLLQTPGQRAGIPSFRADSRGPPVNANEISLPPPSSSQPQVNGHTRSPPGPFRGGPPPPVNIDDARHVQTLAPMDVDSRPPLGRHGHSREYSQDGRDGRDLRDIRELRDSRDARDARDGGLPPRSLLLHTHTPTDEREAPLPPGRGGLVSHPDAFLRRRPSPSRSVSPPPHPALPPAHHAQPHHSHSLPPHLPSHPNHHPRGRSPPPPPPPFNAGGFPPSRNANPSPLLARSPSLNARSSSASYPEPPPPPGASRIPPPDDGPWRPPTSGSASGSANHDRERERDWERGRSRNGEYPSAAWSPAHSHREDTLPSPRRERERLWDNPAQPSHSKRVTSPDVPTRERERGRYDPTRHDTGSHHMMRGDFEMERRERVERGERERVERERDRDREHGPYPPGISRMVAPPPPPQHSQPSPHPAHLHAAHPHGSPPHVHPSQVPTPTGFNRSSESPHPSEGSNGSKRRRQNGNTLPPTSDTPVPAPPEKKERKKRNGGKRRDDDTESMVSTPASASRRANFKASSPSASGSGSSRPSPTGRGSTPRPPNRQVDDDYDEGVADALVSLAAGNSSGSGNNSSSSAGGARSPPRLPHRDSVSSTRSAGGGNGTMVSPTAGSVPLPMTLKRALSPGLMDDANTPGSDSSANKRSRVEIPGSSKKRRGSSPGSAPMGRRSSTETSNRPSPIPFRQQPMSRSPDYNTRDRETVGPRPPSVRGGSPTVVSPVNTLPPHPRPVGLNSGPNSAGSTDSARERDRESRGRLALPPIATLPEEPDDRERDRDAMQVDPRPSASPPRSKIIADSPKHSPKGMKDV</sequence>
<dbReference type="PROSITE" id="PS50005">
    <property type="entry name" value="TPR"/>
    <property type="match status" value="6"/>
</dbReference>
<comment type="caution">
    <text evidence="6">The sequence shown here is derived from an EMBL/GenBank/DDBJ whole genome shotgun (WGS) entry which is preliminary data.</text>
</comment>
<feature type="compositionally biased region" description="Pro residues" evidence="4">
    <location>
        <begin position="516"/>
        <end position="528"/>
    </location>
</feature>
<feature type="repeat" description="TPR" evidence="3">
    <location>
        <begin position="318"/>
        <end position="351"/>
    </location>
</feature>
<dbReference type="SUPFAM" id="SSF48452">
    <property type="entry name" value="TPR-like"/>
    <property type="match status" value="3"/>
</dbReference>
<dbReference type="InterPro" id="IPR056413">
    <property type="entry name" value="TPR_CcmH_CycH"/>
</dbReference>
<dbReference type="Pfam" id="PF00515">
    <property type="entry name" value="TPR_1"/>
    <property type="match status" value="1"/>
</dbReference>
<dbReference type="Pfam" id="PF13432">
    <property type="entry name" value="TPR_16"/>
    <property type="match status" value="1"/>
</dbReference>
<evidence type="ECO:0000259" key="5">
    <source>
        <dbReference type="Pfam" id="PF23914"/>
    </source>
</evidence>
<dbReference type="Gene3D" id="1.25.40.1040">
    <property type="match status" value="1"/>
</dbReference>
<dbReference type="Proteomes" id="UP001465976">
    <property type="component" value="Unassembled WGS sequence"/>
</dbReference>
<feature type="repeat" description="TPR" evidence="3">
    <location>
        <begin position="68"/>
        <end position="101"/>
    </location>
</feature>
<accession>A0ABR3FPP6</accession>
<name>A0ABR3FPP6_9AGAR</name>
<dbReference type="InterPro" id="IPR019734">
    <property type="entry name" value="TPR_rpt"/>
</dbReference>
<feature type="compositionally biased region" description="Pro residues" evidence="4">
    <location>
        <begin position="713"/>
        <end position="734"/>
    </location>
</feature>
<feature type="compositionally biased region" description="Basic and acidic residues" evidence="4">
    <location>
        <begin position="809"/>
        <end position="862"/>
    </location>
</feature>
<dbReference type="SMART" id="SM00028">
    <property type="entry name" value="TPR"/>
    <property type="match status" value="8"/>
</dbReference>
<evidence type="ECO:0000256" key="3">
    <source>
        <dbReference type="PROSITE-ProRule" id="PRU00339"/>
    </source>
</evidence>
<feature type="compositionally biased region" description="Low complexity" evidence="4">
    <location>
        <begin position="987"/>
        <end position="1008"/>
    </location>
</feature>
<feature type="domain" description="Cytochrome c-type biogenesis protein H TPR" evidence="5">
    <location>
        <begin position="65"/>
        <end position="174"/>
    </location>
</feature>
<feature type="repeat" description="TPR" evidence="3">
    <location>
        <begin position="216"/>
        <end position="249"/>
    </location>
</feature>
<dbReference type="Pfam" id="PF23914">
    <property type="entry name" value="TPR_CcmH_CycH"/>
    <property type="match status" value="1"/>
</dbReference>
<feature type="compositionally biased region" description="Basic and acidic residues" evidence="4">
    <location>
        <begin position="556"/>
        <end position="586"/>
    </location>
</feature>
<feature type="compositionally biased region" description="Low complexity" evidence="4">
    <location>
        <begin position="696"/>
        <end position="712"/>
    </location>
</feature>
<feature type="compositionally biased region" description="Pro residues" evidence="4">
    <location>
        <begin position="873"/>
        <end position="886"/>
    </location>
</feature>
<evidence type="ECO:0000313" key="6">
    <source>
        <dbReference type="EMBL" id="KAL0577396.1"/>
    </source>
</evidence>
<gene>
    <name evidence="6" type="primary">SSN6</name>
    <name evidence="6" type="ORF">V5O48_004591</name>
</gene>
<dbReference type="PROSITE" id="PS50293">
    <property type="entry name" value="TPR_REGION"/>
    <property type="match status" value="1"/>
</dbReference>
<feature type="compositionally biased region" description="Basic and acidic residues" evidence="4">
    <location>
        <begin position="1213"/>
        <end position="1223"/>
    </location>
</feature>
<feature type="compositionally biased region" description="Basic and acidic residues" evidence="4">
    <location>
        <begin position="745"/>
        <end position="761"/>
    </location>
</feature>
<evidence type="ECO:0000256" key="1">
    <source>
        <dbReference type="ARBA" id="ARBA00004123"/>
    </source>
</evidence>
<feature type="repeat" description="TPR" evidence="3">
    <location>
        <begin position="179"/>
        <end position="212"/>
    </location>
</feature>
<evidence type="ECO:0000256" key="2">
    <source>
        <dbReference type="ARBA" id="ARBA00023242"/>
    </source>
</evidence>
<feature type="compositionally biased region" description="Polar residues" evidence="4">
    <location>
        <begin position="909"/>
        <end position="928"/>
    </location>
</feature>
<feature type="region of interest" description="Disordered" evidence="4">
    <location>
        <begin position="437"/>
        <end position="1277"/>
    </location>
</feature>
<proteinExistence type="predicted"/>
<feature type="compositionally biased region" description="Basic and acidic residues" evidence="4">
    <location>
        <begin position="8"/>
        <end position="20"/>
    </location>
</feature>
<dbReference type="PANTHER" id="PTHR14017:SF1">
    <property type="entry name" value="LD02225P"/>
    <property type="match status" value="1"/>
</dbReference>
<feature type="compositionally biased region" description="Pro residues" evidence="4">
    <location>
        <begin position="671"/>
        <end position="680"/>
    </location>
</feature>
<dbReference type="InterPro" id="IPR051630">
    <property type="entry name" value="Corepressor-Demethylase"/>
</dbReference>